<dbReference type="InterPro" id="IPR010982">
    <property type="entry name" value="Lambda_DNA-bd_dom_sf"/>
</dbReference>
<comment type="cofactor">
    <cofactor evidence="1">
        <name>pyridoxal 5'-phosphate</name>
        <dbReference type="ChEBI" id="CHEBI:597326"/>
    </cofactor>
</comment>
<feature type="region of interest" description="Disordered" evidence="7">
    <location>
        <begin position="73"/>
        <end position="101"/>
    </location>
</feature>
<evidence type="ECO:0000313" key="10">
    <source>
        <dbReference type="Proteomes" id="UP000712527"/>
    </source>
</evidence>
<dbReference type="EC" id="2.6.1.2" evidence="6"/>
<dbReference type="InterPro" id="IPR001387">
    <property type="entry name" value="Cro/C1-type_HTH"/>
</dbReference>
<dbReference type="SUPFAM" id="SSF47413">
    <property type="entry name" value="lambda repressor-like DNA-binding domains"/>
    <property type="match status" value="1"/>
</dbReference>
<dbReference type="Gene3D" id="3.40.640.10">
    <property type="entry name" value="Type I PLP-dependent aspartate aminotransferase-like (Major domain)"/>
    <property type="match status" value="1"/>
</dbReference>
<dbReference type="SMART" id="SM00530">
    <property type="entry name" value="HTH_XRE"/>
    <property type="match status" value="1"/>
</dbReference>
<evidence type="ECO:0000259" key="8">
    <source>
        <dbReference type="PROSITE" id="PS50943"/>
    </source>
</evidence>
<dbReference type="PANTHER" id="PTHR43488">
    <property type="entry name" value="GLUTAMATE-PYRUVATE AMINOTRANSFERASE ALAA"/>
    <property type="match status" value="1"/>
</dbReference>
<dbReference type="Gene3D" id="3.90.1150.10">
    <property type="entry name" value="Aspartate Aminotransferase, domain 1"/>
    <property type="match status" value="1"/>
</dbReference>
<keyword evidence="3 9" id="KW-0032">Aminotransferase</keyword>
<evidence type="ECO:0000313" key="9">
    <source>
        <dbReference type="EMBL" id="MBM6774355.1"/>
    </source>
</evidence>
<comment type="similarity">
    <text evidence="2">Belongs to the class-I pyridoxal-phosphate-dependent aminotransferase family.</text>
</comment>
<dbReference type="PROSITE" id="PS50943">
    <property type="entry name" value="HTH_CROC1"/>
    <property type="match status" value="1"/>
</dbReference>
<evidence type="ECO:0000256" key="5">
    <source>
        <dbReference type="ARBA" id="ARBA00022898"/>
    </source>
</evidence>
<dbReference type="InterPro" id="IPR015421">
    <property type="entry name" value="PyrdxlP-dep_Trfase_major"/>
</dbReference>
<protein>
    <recommendedName>
        <fullName evidence="6">alanine transaminase</fullName>
        <ecNumber evidence="6">2.6.1.2</ecNumber>
    </recommendedName>
</protein>
<dbReference type="Gene3D" id="1.10.260.40">
    <property type="entry name" value="lambda repressor-like DNA-binding domains"/>
    <property type="match status" value="1"/>
</dbReference>
<name>A0ABS2F0M0_9ACTN</name>
<dbReference type="RefSeq" id="WP_204792711.1">
    <property type="nucleotide sequence ID" value="NZ_JACSNQ010000002.1"/>
</dbReference>
<keyword evidence="4" id="KW-0808">Transferase</keyword>
<evidence type="ECO:0000256" key="6">
    <source>
        <dbReference type="ARBA" id="ARBA00026106"/>
    </source>
</evidence>
<keyword evidence="10" id="KW-1185">Reference proteome</keyword>
<comment type="caution">
    <text evidence="9">The sequence shown here is derived from an EMBL/GenBank/DDBJ whole genome shotgun (WGS) entry which is preliminary data.</text>
</comment>
<dbReference type="Pfam" id="PF01381">
    <property type="entry name" value="HTH_3"/>
    <property type="match status" value="1"/>
</dbReference>
<feature type="compositionally biased region" description="Low complexity" evidence="7">
    <location>
        <begin position="80"/>
        <end position="94"/>
    </location>
</feature>
<dbReference type="CDD" id="cd00093">
    <property type="entry name" value="HTH_XRE"/>
    <property type="match status" value="1"/>
</dbReference>
<dbReference type="GO" id="GO:0008483">
    <property type="term" value="F:transaminase activity"/>
    <property type="evidence" value="ECO:0007669"/>
    <property type="project" value="UniProtKB-KW"/>
</dbReference>
<dbReference type="Proteomes" id="UP000712527">
    <property type="component" value="Unassembled WGS sequence"/>
</dbReference>
<evidence type="ECO:0000256" key="1">
    <source>
        <dbReference type="ARBA" id="ARBA00001933"/>
    </source>
</evidence>
<gene>
    <name evidence="9" type="ORF">H9X80_02140</name>
</gene>
<evidence type="ECO:0000256" key="7">
    <source>
        <dbReference type="SAM" id="MobiDB-lite"/>
    </source>
</evidence>
<evidence type="ECO:0000256" key="2">
    <source>
        <dbReference type="ARBA" id="ARBA00007441"/>
    </source>
</evidence>
<accession>A0ABS2F0M0</accession>
<dbReference type="SUPFAM" id="SSF53383">
    <property type="entry name" value="PLP-dependent transferases"/>
    <property type="match status" value="1"/>
</dbReference>
<keyword evidence="5" id="KW-0663">Pyridoxal phosphate</keyword>
<dbReference type="EMBL" id="JACSNQ010000002">
    <property type="protein sequence ID" value="MBM6774355.1"/>
    <property type="molecule type" value="Genomic_DNA"/>
</dbReference>
<reference evidence="9 10" key="1">
    <citation type="journal article" date="2021" name="Sci. Rep.">
        <title>The distribution of antibiotic resistance genes in chicken gut microbiota commensals.</title>
        <authorList>
            <person name="Juricova H."/>
            <person name="Matiasovicova J."/>
            <person name="Kubasova T."/>
            <person name="Cejkova D."/>
            <person name="Rychlik I."/>
        </authorList>
    </citation>
    <scope>NUCLEOTIDE SEQUENCE [LARGE SCALE GENOMIC DNA]</scope>
    <source>
        <strain evidence="9 10">An794</strain>
    </source>
</reference>
<sequence>MAAETFAERLRAAMSECGLKQADLIHAAAERGSKLGKSQVSQYVSGKVEPRANVVRLLAQILGVSEEWLARGRGERAAARPETATQPVTPATTQGSSTMREFKKSSKLENVLYDVRGPVVDEAARMEAEGQRILKLNIGNPAPFGFRAPDEVVHDMRQQLTECEGYSDSRGLFSARKAIMQYAQLKHIPNVDMDGIYTGNGVSELIQLCMQALLDNGDEILIPAPDYPLWTACATLAGGTPVHYLCDEQADWFPDLQDMESKVTDRTKAIVIINPNNPTGAVYPREVLEGIVEIARRHQLMIFSDEIYDRLCMDGEKHVSIASLAPDLFCVTFSGLSKSHMVAGYRVGWMVLSGNKRCARDFMYGINMLSNMRLCSNVPAQSIVQTALGGYQSVERYIEPGGRVYEQRNYVYEALNAIDGITAVKPKAAFYIFPKIDVKKFNITDDEQFALDLLHEKHILVTRGGGFNWPEPDHFRVVYLPRMEVLRECMTDLADFLSHYRQR</sequence>
<dbReference type="PANTHER" id="PTHR43488:SF2">
    <property type="entry name" value="GLUTAMATE-PYRUVATE AMINOTRANSFERASE ALAA"/>
    <property type="match status" value="1"/>
</dbReference>
<organism evidence="9 10">
    <name type="scientific">Olsenella profusa</name>
    <dbReference type="NCBI Taxonomy" id="138595"/>
    <lineage>
        <taxon>Bacteria</taxon>
        <taxon>Bacillati</taxon>
        <taxon>Actinomycetota</taxon>
        <taxon>Coriobacteriia</taxon>
        <taxon>Coriobacteriales</taxon>
        <taxon>Atopobiaceae</taxon>
        <taxon>Olsenella</taxon>
    </lineage>
</organism>
<dbReference type="CDD" id="cd00609">
    <property type="entry name" value="AAT_like"/>
    <property type="match status" value="1"/>
</dbReference>
<dbReference type="InterPro" id="IPR004839">
    <property type="entry name" value="Aminotransferase_I/II_large"/>
</dbReference>
<dbReference type="InterPro" id="IPR051926">
    <property type="entry name" value="Ala_Aminotransferase"/>
</dbReference>
<feature type="domain" description="HTH cro/C1-type" evidence="8">
    <location>
        <begin position="37"/>
        <end position="69"/>
    </location>
</feature>
<dbReference type="InterPro" id="IPR015422">
    <property type="entry name" value="PyrdxlP-dep_Trfase_small"/>
</dbReference>
<evidence type="ECO:0000256" key="4">
    <source>
        <dbReference type="ARBA" id="ARBA00022679"/>
    </source>
</evidence>
<dbReference type="InterPro" id="IPR015424">
    <property type="entry name" value="PyrdxlP-dep_Trfase"/>
</dbReference>
<proteinExistence type="inferred from homology"/>
<evidence type="ECO:0000256" key="3">
    <source>
        <dbReference type="ARBA" id="ARBA00022576"/>
    </source>
</evidence>
<dbReference type="Pfam" id="PF00155">
    <property type="entry name" value="Aminotran_1_2"/>
    <property type="match status" value="1"/>
</dbReference>